<protein>
    <submittedName>
        <fullName evidence="1">Uncharacterized protein</fullName>
    </submittedName>
</protein>
<evidence type="ECO:0000313" key="1">
    <source>
        <dbReference type="EMBL" id="MBB6626641.1"/>
    </source>
</evidence>
<gene>
    <name evidence="1" type="ORF">H5V45_04825</name>
</gene>
<dbReference type="RefSeq" id="WP_185251894.1">
    <property type="nucleotide sequence ID" value="NZ_JACKXE010000001.1"/>
</dbReference>
<dbReference type="EMBL" id="JACKXE010000001">
    <property type="protein sequence ID" value="MBB6626641.1"/>
    <property type="molecule type" value="Genomic_DNA"/>
</dbReference>
<keyword evidence="2" id="KW-1185">Reference proteome</keyword>
<reference evidence="1 2" key="1">
    <citation type="submission" date="2020-08" db="EMBL/GenBank/DDBJ databases">
        <authorList>
            <person name="Seo M.-J."/>
        </authorList>
    </citation>
    <scope>NUCLEOTIDE SEQUENCE [LARGE SCALE GENOMIC DNA]</scope>
    <source>
        <strain evidence="1 2">KIGAM211</strain>
    </source>
</reference>
<proteinExistence type="predicted"/>
<dbReference type="Proteomes" id="UP000523955">
    <property type="component" value="Unassembled WGS sequence"/>
</dbReference>
<name>A0A7X0RE55_9ACTN</name>
<evidence type="ECO:0000313" key="2">
    <source>
        <dbReference type="Proteomes" id="UP000523955"/>
    </source>
</evidence>
<accession>A0A7X0RE55</accession>
<comment type="caution">
    <text evidence="1">The sequence shown here is derived from an EMBL/GenBank/DDBJ whole genome shotgun (WGS) entry which is preliminary data.</text>
</comment>
<organism evidence="1 2">
    <name type="scientific">Nocardioides luti</name>
    <dbReference type="NCBI Taxonomy" id="2761101"/>
    <lineage>
        <taxon>Bacteria</taxon>
        <taxon>Bacillati</taxon>
        <taxon>Actinomycetota</taxon>
        <taxon>Actinomycetes</taxon>
        <taxon>Propionibacteriales</taxon>
        <taxon>Nocardioidaceae</taxon>
        <taxon>Nocardioides</taxon>
    </lineage>
</organism>
<dbReference type="AlphaFoldDB" id="A0A7X0RE55"/>
<sequence length="340" mass="37730">MTKPTGPTFKYDVEHALTVSCDWAGILSPAQLESVSHEPDLPVCNLYLIGRRPRLTIDAASWFCDEEKVAFEVVADDGQGASTSVHLEGPNPFGGLVVNASSNAAQTMIEFHDHEGHLVMGAPSGMWASMYLQLTMPGTTRMEATAVDESIIDLDVVYVGQSMDQGGAVERRLLNHATLQRVMAETSQTTPHLEVWIVLMQFATYNKVSNFGPWVGALGTEESRQHLSRVHETDLTTAELTALSEAALIRYFQPLYNKTFKDHFPAPLHKTYRTVYDLDYNAVGIDFESLTTIGTRLGSQVVSPTFVHTGLFAMHSPTQRRRLLDLFEQETGVDALYIHR</sequence>